<evidence type="ECO:0000259" key="3">
    <source>
        <dbReference type="Pfam" id="PF18417"/>
    </source>
</evidence>
<evidence type="ECO:0000313" key="4">
    <source>
        <dbReference type="EMBL" id="KZN49903.1"/>
    </source>
</evidence>
<dbReference type="InterPro" id="IPR041173">
    <property type="entry name" value="LodA_C"/>
</dbReference>
<dbReference type="EMBL" id="AUXZ01000079">
    <property type="protein sequence ID" value="KZN49903.1"/>
    <property type="molecule type" value="Genomic_DNA"/>
</dbReference>
<dbReference type="InterPro" id="IPR041168">
    <property type="entry name" value="LodA_N"/>
</dbReference>
<name>A0A167E218_9GAMM</name>
<feature type="domain" description="L-Lysine epsilon oxidase N-terminal" evidence="2">
    <location>
        <begin position="7"/>
        <end position="247"/>
    </location>
</feature>
<dbReference type="AlphaFoldDB" id="A0A167E218"/>
<dbReference type="Proteomes" id="UP000076503">
    <property type="component" value="Unassembled WGS sequence"/>
</dbReference>
<dbReference type="OrthoDB" id="336698at2"/>
<accession>A0A167E218</accession>
<dbReference type="RefSeq" id="WP_063362311.1">
    <property type="nucleotide sequence ID" value="NZ_AUXZ01000079.1"/>
</dbReference>
<reference evidence="4 5" key="1">
    <citation type="submission" date="2013-07" db="EMBL/GenBank/DDBJ databases">
        <title>Comparative Genomic and Metabolomic Analysis of Twelve Strains of Pseudoalteromonas luteoviolacea.</title>
        <authorList>
            <person name="Vynne N.G."/>
            <person name="Mansson M."/>
            <person name="Gram L."/>
        </authorList>
    </citation>
    <scope>NUCLEOTIDE SEQUENCE [LARGE SCALE GENOMIC DNA]</scope>
    <source>
        <strain evidence="4 5">H33</strain>
    </source>
</reference>
<evidence type="ECO:0000259" key="2">
    <source>
        <dbReference type="Pfam" id="PF17990"/>
    </source>
</evidence>
<gene>
    <name evidence="4" type="ORF">N476_18020</name>
</gene>
<dbReference type="Pfam" id="PF18417">
    <property type="entry name" value="LodA_C"/>
    <property type="match status" value="1"/>
</dbReference>
<evidence type="ECO:0000313" key="5">
    <source>
        <dbReference type="Proteomes" id="UP000076503"/>
    </source>
</evidence>
<sequence>MAKYYIYPAIGIARLGNSKSDFFLGPEVPHQDVNPNYTGNNLKACYENYSLTNRPDVELDYKDKKGRVKRQAARFRIFEVNDSGQVTREITADDATIKWEVQLANRKSINYKFEDAMDLGDASRDCELRNAFVQDLKKRKEQLLIDPKPRTIKGKNKSGNEYHFDDGTIFGGTSQEKTVYLGELRTDEQGRLLVLGGRGHSSSYEQKPIETFANNDYWHDDISDGTVRAKIIINSEEVEAEPAMVAVTPPNFAPNMPGVVTMYDVVTDLMLRKHELPSYSEKTEFYRDIFPILSSLVENQGVNLGYFMVFGDGSPGNFNNPVILDKLKSNCGSNKPIREAVFKLFRLSEEDTKAQRKKLVKELIKEGGNEDIDPALKKGIKENLDKAIEKSQALLQASQLPPIFGDLYGDDNDSPLKGLSLTQTQYNHMQKWADGDFIEGENAKSNSKPLKNITDPLETIEPVNRRPFALTQTNLEQCLGGPFHPGIELTWFMRRLSMWNVKDKFDPMRLNILPKDEEVQDYFGPVLTPHIALKDMFNASGPGTLTRFMGVPWQSDEGSCRSNQDYDPAQYLPTITYWSARVPNQVMSQRSFQQLDNHELSEVQRFKYFSYRQDWLRFLRENQENPRVKMVDNWDKMGIVVKKPIKSPISLEDTEVNEVWVESQVDERYLIKDASYRQLLNIQQLAGLENGKGVSAESEGAINQLDKEESKAAKQNLPPRKIIKRQNQR</sequence>
<protein>
    <submittedName>
        <fullName evidence="4">Uncharacterized protein</fullName>
    </submittedName>
</protein>
<feature type="domain" description="L-lysine epsilon oxidase C-terminal" evidence="3">
    <location>
        <begin position="410"/>
        <end position="567"/>
    </location>
</feature>
<comment type="caution">
    <text evidence="4">The sequence shown here is derived from an EMBL/GenBank/DDBJ whole genome shotgun (WGS) entry which is preliminary data.</text>
</comment>
<dbReference type="Pfam" id="PF17990">
    <property type="entry name" value="LodA_N"/>
    <property type="match status" value="1"/>
</dbReference>
<feature type="region of interest" description="Disordered" evidence="1">
    <location>
        <begin position="692"/>
        <end position="729"/>
    </location>
</feature>
<evidence type="ECO:0000256" key="1">
    <source>
        <dbReference type="SAM" id="MobiDB-lite"/>
    </source>
</evidence>
<organism evidence="4 5">
    <name type="scientific">Pseudoalteromonas luteoviolacea H33</name>
    <dbReference type="NCBI Taxonomy" id="1365251"/>
    <lineage>
        <taxon>Bacteria</taxon>
        <taxon>Pseudomonadati</taxon>
        <taxon>Pseudomonadota</taxon>
        <taxon>Gammaproteobacteria</taxon>
        <taxon>Alteromonadales</taxon>
        <taxon>Pseudoalteromonadaceae</taxon>
        <taxon>Pseudoalteromonas</taxon>
    </lineage>
</organism>
<proteinExistence type="predicted"/>
<dbReference type="PATRIC" id="fig|1365251.3.peg.2906"/>